<dbReference type="PANTHER" id="PTHR31252">
    <property type="entry name" value="DUF4419 DOMAIN-CONTAINING PROTEIN"/>
    <property type="match status" value="1"/>
</dbReference>
<dbReference type="InterPro" id="IPR025533">
    <property type="entry name" value="DUF4419"/>
</dbReference>
<dbReference type="EMBL" id="JAADJF010000292">
    <property type="protein sequence ID" value="KAF4426529.1"/>
    <property type="molecule type" value="Genomic_DNA"/>
</dbReference>
<protein>
    <submittedName>
        <fullName evidence="1">Uncharacterized protein</fullName>
    </submittedName>
</protein>
<name>A0A8H4JGE2_9HYPO</name>
<accession>A0A8H4JGE2</accession>
<keyword evidence="2" id="KW-1185">Reference proteome</keyword>
<dbReference type="AlphaFoldDB" id="A0A8H4JGE2"/>
<dbReference type="Pfam" id="PF14388">
    <property type="entry name" value="DUF4419"/>
    <property type="match status" value="1"/>
</dbReference>
<dbReference type="Proteomes" id="UP000536711">
    <property type="component" value="Unassembled WGS sequence"/>
</dbReference>
<dbReference type="PANTHER" id="PTHR31252:SF11">
    <property type="entry name" value="DUF4419 DOMAIN-CONTAINING PROTEIN"/>
    <property type="match status" value="1"/>
</dbReference>
<evidence type="ECO:0000313" key="1">
    <source>
        <dbReference type="EMBL" id="KAF4426529.1"/>
    </source>
</evidence>
<proteinExistence type="predicted"/>
<comment type="caution">
    <text evidence="1">The sequence shown here is derived from an EMBL/GenBank/DDBJ whole genome shotgun (WGS) entry which is preliminary data.</text>
</comment>
<evidence type="ECO:0000313" key="2">
    <source>
        <dbReference type="Proteomes" id="UP000536711"/>
    </source>
</evidence>
<sequence>MDAPILTTNLNDPNYQRVGGRLLKKISPEDSEKSDGVIKILLHHLSRHTVASQNGFIWAAAETYDRSTSLIIRVDNIWLAILAQLKPFIDEAFRILGQPVNAAPPVPAFTPRQLDDPELVAERLWDMVGAKLNPQSARVLMPDFSTTLHTDSVGAALILVGTQCKVQHHRVFSSPRKPWHRLDQELHGDTADWDKLRERFRIIRNWSRKLKEITSDHRSLLDRMLEAGCQFQEPIPHVAADYLDSPK</sequence>
<gene>
    <name evidence="1" type="ORF">FACUT_9839</name>
</gene>
<organism evidence="1 2">
    <name type="scientific">Fusarium acutatum</name>
    <dbReference type="NCBI Taxonomy" id="78861"/>
    <lineage>
        <taxon>Eukaryota</taxon>
        <taxon>Fungi</taxon>
        <taxon>Dikarya</taxon>
        <taxon>Ascomycota</taxon>
        <taxon>Pezizomycotina</taxon>
        <taxon>Sordariomycetes</taxon>
        <taxon>Hypocreomycetidae</taxon>
        <taxon>Hypocreales</taxon>
        <taxon>Nectriaceae</taxon>
        <taxon>Fusarium</taxon>
        <taxon>Fusarium fujikuroi species complex</taxon>
    </lineage>
</organism>
<dbReference type="OrthoDB" id="9978173at2759"/>
<reference evidence="1 2" key="1">
    <citation type="submission" date="2020-01" db="EMBL/GenBank/DDBJ databases">
        <title>Identification and distribution of gene clusters putatively required for synthesis of sphingolipid metabolism inhibitors in phylogenetically diverse species of the filamentous fungus Fusarium.</title>
        <authorList>
            <person name="Kim H.-S."/>
            <person name="Busman M."/>
            <person name="Brown D.W."/>
            <person name="Divon H."/>
            <person name="Uhlig S."/>
            <person name="Proctor R.H."/>
        </authorList>
    </citation>
    <scope>NUCLEOTIDE SEQUENCE [LARGE SCALE GENOMIC DNA]</scope>
    <source>
        <strain evidence="1 2">NRRL 13308</strain>
    </source>
</reference>